<protein>
    <submittedName>
        <fullName evidence="1">Uncharacterized protein</fullName>
    </submittedName>
</protein>
<dbReference type="AlphaFoldDB" id="A0A1I4WJG9"/>
<name>A0A1I4WJG9_CHROL</name>
<proteinExistence type="predicted"/>
<sequence length="229" mass="26793">MILIATYFVSLGTILEKIMWYQAMAEELYFIKTNPNIAKINLYNKLCREEEKVLSFLQADAKVSLEIIKNKVKDSVEELSKEELSSIFTWFSNAYPTDREEAKTQLFIHGLDLFYEIPKEENVHSFQEILSDYEKYSKQKLDFRVNSQNFNQFLIYGLFFTDIALKEKGSCAVLSHYLKTEHPALYALAEEQFHAKGSGQNNDLVLQHYFGELYDLTKYYKGSIIKLDH</sequence>
<dbReference type="Proteomes" id="UP000198769">
    <property type="component" value="Unassembled WGS sequence"/>
</dbReference>
<reference evidence="2" key="1">
    <citation type="submission" date="2016-10" db="EMBL/GenBank/DDBJ databases">
        <authorList>
            <person name="Varghese N."/>
            <person name="Submissions S."/>
        </authorList>
    </citation>
    <scope>NUCLEOTIDE SEQUENCE [LARGE SCALE GENOMIC DNA]</scope>
    <source>
        <strain evidence="2">DSM 25575</strain>
    </source>
</reference>
<dbReference type="EMBL" id="FOVD01000001">
    <property type="protein sequence ID" value="SFN13413.1"/>
    <property type="molecule type" value="Genomic_DNA"/>
</dbReference>
<evidence type="ECO:0000313" key="2">
    <source>
        <dbReference type="Proteomes" id="UP000198769"/>
    </source>
</evidence>
<accession>A0A1I4WJG9</accession>
<evidence type="ECO:0000313" key="1">
    <source>
        <dbReference type="EMBL" id="SFN13413.1"/>
    </source>
</evidence>
<organism evidence="1 2">
    <name type="scientific">Chryseobacterium oleae</name>
    <dbReference type="NCBI Taxonomy" id="491207"/>
    <lineage>
        <taxon>Bacteria</taxon>
        <taxon>Pseudomonadati</taxon>
        <taxon>Bacteroidota</taxon>
        <taxon>Flavobacteriia</taxon>
        <taxon>Flavobacteriales</taxon>
        <taxon>Weeksellaceae</taxon>
        <taxon>Chryseobacterium group</taxon>
        <taxon>Chryseobacterium</taxon>
    </lineage>
</organism>
<keyword evidence="2" id="KW-1185">Reference proteome</keyword>
<gene>
    <name evidence="1" type="ORF">SAMN05421594_1249</name>
</gene>